<dbReference type="InterPro" id="IPR013233">
    <property type="entry name" value="PIG-X/PBN1"/>
</dbReference>
<gene>
    <name evidence="12" type="ORF">NA57DRAFT_44989</name>
</gene>
<evidence type="ECO:0000256" key="4">
    <source>
        <dbReference type="ARBA" id="ARBA00020410"/>
    </source>
</evidence>
<evidence type="ECO:0000256" key="3">
    <source>
        <dbReference type="ARBA" id="ARBA00010345"/>
    </source>
</evidence>
<name>A0A9P4M2X1_9PEZI</name>
<reference evidence="12" key="1">
    <citation type="journal article" date="2020" name="Stud. Mycol.">
        <title>101 Dothideomycetes genomes: a test case for predicting lifestyles and emergence of pathogens.</title>
        <authorList>
            <person name="Haridas S."/>
            <person name="Albert R."/>
            <person name="Binder M."/>
            <person name="Bloem J."/>
            <person name="Labutti K."/>
            <person name="Salamov A."/>
            <person name="Andreopoulos B."/>
            <person name="Baker S."/>
            <person name="Barry K."/>
            <person name="Bills G."/>
            <person name="Bluhm B."/>
            <person name="Cannon C."/>
            <person name="Castanera R."/>
            <person name="Culley D."/>
            <person name="Daum C."/>
            <person name="Ezra D."/>
            <person name="Gonzalez J."/>
            <person name="Henrissat B."/>
            <person name="Kuo A."/>
            <person name="Liang C."/>
            <person name="Lipzen A."/>
            <person name="Lutzoni F."/>
            <person name="Magnuson J."/>
            <person name="Mondo S."/>
            <person name="Nolan M."/>
            <person name="Ohm R."/>
            <person name="Pangilinan J."/>
            <person name="Park H.-J."/>
            <person name="Ramirez L."/>
            <person name="Alfaro M."/>
            <person name="Sun H."/>
            <person name="Tritt A."/>
            <person name="Yoshinaga Y."/>
            <person name="Zwiers L.-H."/>
            <person name="Turgeon B."/>
            <person name="Goodwin S."/>
            <person name="Spatafora J."/>
            <person name="Crous P."/>
            <person name="Grigoriev I."/>
        </authorList>
    </citation>
    <scope>NUCLEOTIDE SEQUENCE</scope>
    <source>
        <strain evidence="12">CBS 133067</strain>
    </source>
</reference>
<proteinExistence type="inferred from homology"/>
<dbReference type="Proteomes" id="UP000799772">
    <property type="component" value="Unassembled WGS sequence"/>
</dbReference>
<evidence type="ECO:0000256" key="5">
    <source>
        <dbReference type="ARBA" id="ARBA00022502"/>
    </source>
</evidence>
<evidence type="ECO:0000256" key="1">
    <source>
        <dbReference type="ARBA" id="ARBA00004643"/>
    </source>
</evidence>
<keyword evidence="10" id="KW-0325">Glycoprotein</keyword>
<comment type="subcellular location">
    <subcellularLocation>
        <location evidence="11">Endoplasmic reticulum membrane</location>
        <topology evidence="11">Single-pass membrane protein</topology>
    </subcellularLocation>
    <subcellularLocation>
        <location evidence="1">Endoplasmic reticulum membrane</location>
        <topology evidence="1">Single-pass type III membrane protein</topology>
    </subcellularLocation>
</comment>
<comment type="function">
    <text evidence="11">Required for proper folding and/or the stability of a subset of proteins in the endoplasmic reticulum. Component of glycosylphosphatidylinositol-mannosyltransferase 1 which transfers the first of the 4 mannoses in the GPI-anchor precursors during GPI-anchor biosynthesis. Probably acts by stabilizing the mannosyltransferase GPI14.</text>
</comment>
<dbReference type="Pfam" id="PF08320">
    <property type="entry name" value="PIG-X"/>
    <property type="match status" value="1"/>
</dbReference>
<evidence type="ECO:0000256" key="9">
    <source>
        <dbReference type="ARBA" id="ARBA00023136"/>
    </source>
</evidence>
<dbReference type="GO" id="GO:0006506">
    <property type="term" value="P:GPI anchor biosynthetic process"/>
    <property type="evidence" value="ECO:0007669"/>
    <property type="project" value="UniProtKB-KW"/>
</dbReference>
<dbReference type="SMART" id="SM00780">
    <property type="entry name" value="PIG-X"/>
    <property type="match status" value="1"/>
</dbReference>
<keyword evidence="8 11" id="KW-1133">Transmembrane helix</keyword>
<feature type="transmembrane region" description="Helical" evidence="11">
    <location>
        <begin position="471"/>
        <end position="495"/>
    </location>
</feature>
<evidence type="ECO:0000256" key="10">
    <source>
        <dbReference type="ARBA" id="ARBA00023180"/>
    </source>
</evidence>
<sequence length="507" mass="57335">MKQRLTYILKDASTFDPSQLKVTKDSIEVTGLDAAKEQHLTFGFDELPPKIWRVLKQCHELHIRWAAPVPYNAISPFLSRVSSGLHVFFTPRRETPANLLCPMLRNFDETLKCESPEKTFVPQRVLSERFSTSSSFSYYTPTKSLDSLESYIFVQFCDILDLHCQEDVYQLGSARYVDIDFDVISNTLIIRAYWEPSHKPGGWTEITRLQKGSTLEVGVLNNEKPDEPEELKLGGFLTVVGSDSKPKATLFSFPARYHPLPNVSSTREIEYKVAFRQPTGMHPIMEINLEPKSLLAPSESCALHTYLTLPSYIFIDKYQFNDDLFLASQNLRRLHSINGETDLEAPDWVIDKWGSNALFELALPSTPAELSARWTVTIPLHLRYLKPAHNSSGIDAVRVPWPAVFWACEAEEGLKMSTSPFDRVNLGYDSLFGPKTMFYPIPPGTAGWWNPLVETLSVPVLDLDRSSWVEFGTIAAISLGTLWICWKLFAAVMGGDKGKASRGKKRQ</sequence>
<evidence type="ECO:0000256" key="2">
    <source>
        <dbReference type="ARBA" id="ARBA00004687"/>
    </source>
</evidence>
<dbReference type="AlphaFoldDB" id="A0A9P4M2X1"/>
<dbReference type="OrthoDB" id="5546453at2759"/>
<evidence type="ECO:0000313" key="13">
    <source>
        <dbReference type="Proteomes" id="UP000799772"/>
    </source>
</evidence>
<keyword evidence="5 11" id="KW-0337">GPI-anchor biosynthesis</keyword>
<evidence type="ECO:0000256" key="7">
    <source>
        <dbReference type="ARBA" id="ARBA00022824"/>
    </source>
</evidence>
<comment type="pathway">
    <text evidence="2 11">Glycolipid biosynthesis; glycosylphosphatidylinositol-anchor biosynthesis.</text>
</comment>
<keyword evidence="6 11" id="KW-0812">Transmembrane</keyword>
<dbReference type="EMBL" id="ML978132">
    <property type="protein sequence ID" value="KAF2095065.1"/>
    <property type="molecule type" value="Genomic_DNA"/>
</dbReference>
<dbReference type="PANTHER" id="PTHR28533:SF1">
    <property type="entry name" value="PROTEIN PBN1"/>
    <property type="match status" value="1"/>
</dbReference>
<keyword evidence="7 11" id="KW-0256">Endoplasmic reticulum</keyword>
<keyword evidence="9 11" id="KW-0472">Membrane</keyword>
<accession>A0A9P4M2X1</accession>
<dbReference type="GO" id="GO:0000030">
    <property type="term" value="F:mannosyltransferase activity"/>
    <property type="evidence" value="ECO:0007669"/>
    <property type="project" value="TreeGrafter"/>
</dbReference>
<comment type="similarity">
    <text evidence="3 11">Belongs to the PIGX family.</text>
</comment>
<comment type="caution">
    <text evidence="12">The sequence shown here is derived from an EMBL/GenBank/DDBJ whole genome shotgun (WGS) entry which is preliminary data.</text>
</comment>
<dbReference type="InterPro" id="IPR042322">
    <property type="entry name" value="Pbn1"/>
</dbReference>
<evidence type="ECO:0000313" key="12">
    <source>
        <dbReference type="EMBL" id="KAF2095065.1"/>
    </source>
</evidence>
<keyword evidence="13" id="KW-1185">Reference proteome</keyword>
<dbReference type="GO" id="GO:0005789">
    <property type="term" value="C:endoplasmic reticulum membrane"/>
    <property type="evidence" value="ECO:0007669"/>
    <property type="project" value="UniProtKB-SubCell"/>
</dbReference>
<dbReference type="PANTHER" id="PTHR28533">
    <property type="entry name" value="PROTEIN PBN1"/>
    <property type="match status" value="1"/>
</dbReference>
<protein>
    <recommendedName>
        <fullName evidence="4 11">Protein PBN1</fullName>
    </recommendedName>
</protein>
<dbReference type="GO" id="GO:1990529">
    <property type="term" value="C:glycosylphosphatidylinositol-mannosyltransferase I complex"/>
    <property type="evidence" value="ECO:0007669"/>
    <property type="project" value="TreeGrafter"/>
</dbReference>
<evidence type="ECO:0000256" key="6">
    <source>
        <dbReference type="ARBA" id="ARBA00022692"/>
    </source>
</evidence>
<evidence type="ECO:0000256" key="8">
    <source>
        <dbReference type="ARBA" id="ARBA00022989"/>
    </source>
</evidence>
<evidence type="ECO:0000256" key="11">
    <source>
        <dbReference type="RuleBase" id="RU366056"/>
    </source>
</evidence>
<organism evidence="12 13">
    <name type="scientific">Rhizodiscina lignyota</name>
    <dbReference type="NCBI Taxonomy" id="1504668"/>
    <lineage>
        <taxon>Eukaryota</taxon>
        <taxon>Fungi</taxon>
        <taxon>Dikarya</taxon>
        <taxon>Ascomycota</taxon>
        <taxon>Pezizomycotina</taxon>
        <taxon>Dothideomycetes</taxon>
        <taxon>Pleosporomycetidae</taxon>
        <taxon>Aulographales</taxon>
        <taxon>Rhizodiscinaceae</taxon>
        <taxon>Rhizodiscina</taxon>
    </lineage>
</organism>